<dbReference type="GO" id="GO:0004197">
    <property type="term" value="F:cysteine-type endopeptidase activity"/>
    <property type="evidence" value="ECO:0007669"/>
    <property type="project" value="InterPro"/>
</dbReference>
<sequence length="125" mass="14348">MSSRRLALGLCILSNRDGAVKDMRRLRNIFTQHRFHYSIEINPTKKEVFCAIRRFRASLLDRERGVSCCVVVIMAHGRIGYMTAADKVDVELQEIYGKLNNSQCLLSARYPKLSSAREKQGRVFP</sequence>
<dbReference type="Pfam" id="PF00656">
    <property type="entry name" value="Peptidase_C14"/>
    <property type="match status" value="1"/>
</dbReference>
<dbReference type="PROSITE" id="PS50208">
    <property type="entry name" value="CASPASE_P20"/>
    <property type="match status" value="1"/>
</dbReference>
<accession>A0A9Q1FYI5</accession>
<dbReference type="OrthoDB" id="6097640at2759"/>
<feature type="domain" description="Caspase family p20" evidence="1">
    <location>
        <begin position="1"/>
        <end position="113"/>
    </location>
</feature>
<dbReference type="InterPro" id="IPR011600">
    <property type="entry name" value="Pept_C14_caspase"/>
</dbReference>
<name>A0A9Q1FYI5_SYNKA</name>
<dbReference type="SUPFAM" id="SSF52129">
    <property type="entry name" value="Caspase-like"/>
    <property type="match status" value="1"/>
</dbReference>
<evidence type="ECO:0000259" key="1">
    <source>
        <dbReference type="PROSITE" id="PS50208"/>
    </source>
</evidence>
<protein>
    <recommendedName>
        <fullName evidence="1">Caspase family p20 domain-containing protein</fullName>
    </recommendedName>
</protein>
<dbReference type="GO" id="GO:0006508">
    <property type="term" value="P:proteolysis"/>
    <property type="evidence" value="ECO:0007669"/>
    <property type="project" value="InterPro"/>
</dbReference>
<dbReference type="InterPro" id="IPR001309">
    <property type="entry name" value="Pept_C14_p20"/>
</dbReference>
<dbReference type="EMBL" id="JAINUF010000003">
    <property type="protein sequence ID" value="KAJ8370133.1"/>
    <property type="molecule type" value="Genomic_DNA"/>
</dbReference>
<dbReference type="InterPro" id="IPR029030">
    <property type="entry name" value="Caspase-like_dom_sf"/>
</dbReference>
<dbReference type="Gene3D" id="3.40.50.1460">
    <property type="match status" value="1"/>
</dbReference>
<dbReference type="Proteomes" id="UP001152622">
    <property type="component" value="Chromosome 3"/>
</dbReference>
<organism evidence="2 3">
    <name type="scientific">Synaphobranchus kaupii</name>
    <name type="common">Kaup's arrowtooth eel</name>
    <dbReference type="NCBI Taxonomy" id="118154"/>
    <lineage>
        <taxon>Eukaryota</taxon>
        <taxon>Metazoa</taxon>
        <taxon>Chordata</taxon>
        <taxon>Craniata</taxon>
        <taxon>Vertebrata</taxon>
        <taxon>Euteleostomi</taxon>
        <taxon>Actinopterygii</taxon>
        <taxon>Neopterygii</taxon>
        <taxon>Teleostei</taxon>
        <taxon>Anguilliformes</taxon>
        <taxon>Synaphobranchidae</taxon>
        <taxon>Synaphobranchus</taxon>
    </lineage>
</organism>
<evidence type="ECO:0000313" key="3">
    <source>
        <dbReference type="Proteomes" id="UP001152622"/>
    </source>
</evidence>
<keyword evidence="3" id="KW-1185">Reference proteome</keyword>
<evidence type="ECO:0000313" key="2">
    <source>
        <dbReference type="EMBL" id="KAJ8370133.1"/>
    </source>
</evidence>
<proteinExistence type="predicted"/>
<reference evidence="2" key="1">
    <citation type="journal article" date="2023" name="Science">
        <title>Genome structures resolve the early diversification of teleost fishes.</title>
        <authorList>
            <person name="Parey E."/>
            <person name="Louis A."/>
            <person name="Montfort J."/>
            <person name="Bouchez O."/>
            <person name="Roques C."/>
            <person name="Iampietro C."/>
            <person name="Lluch J."/>
            <person name="Castinel A."/>
            <person name="Donnadieu C."/>
            <person name="Desvignes T."/>
            <person name="Floi Bucao C."/>
            <person name="Jouanno E."/>
            <person name="Wen M."/>
            <person name="Mejri S."/>
            <person name="Dirks R."/>
            <person name="Jansen H."/>
            <person name="Henkel C."/>
            <person name="Chen W.J."/>
            <person name="Zahm M."/>
            <person name="Cabau C."/>
            <person name="Klopp C."/>
            <person name="Thompson A.W."/>
            <person name="Robinson-Rechavi M."/>
            <person name="Braasch I."/>
            <person name="Lecointre G."/>
            <person name="Bobe J."/>
            <person name="Postlethwait J.H."/>
            <person name="Berthelot C."/>
            <person name="Roest Crollius H."/>
            <person name="Guiguen Y."/>
        </authorList>
    </citation>
    <scope>NUCLEOTIDE SEQUENCE</scope>
    <source>
        <strain evidence="2">WJC10195</strain>
    </source>
</reference>
<comment type="caution">
    <text evidence="2">The sequence shown here is derived from an EMBL/GenBank/DDBJ whole genome shotgun (WGS) entry which is preliminary data.</text>
</comment>
<gene>
    <name evidence="2" type="ORF">SKAU_G00101610</name>
</gene>
<dbReference type="AlphaFoldDB" id="A0A9Q1FYI5"/>